<gene>
    <name evidence="7" type="primary">potA</name>
    <name evidence="9" type="ORF">C41B8_08140</name>
</gene>
<protein>
    <recommendedName>
        <fullName evidence="7">Spermidine/putrescine import ATP-binding protein PotA</fullName>
        <ecNumber evidence="7">7.6.2.11</ecNumber>
    </recommendedName>
</protein>
<dbReference type="Gene3D" id="2.40.50.100">
    <property type="match status" value="1"/>
</dbReference>
<dbReference type="AlphaFoldDB" id="A0A084IM36"/>
<dbReference type="PANTHER" id="PTHR42781">
    <property type="entry name" value="SPERMIDINE/PUTRESCINE IMPORT ATP-BINDING PROTEIN POTA"/>
    <property type="match status" value="1"/>
</dbReference>
<dbReference type="InterPro" id="IPR005893">
    <property type="entry name" value="PotA-like"/>
</dbReference>
<dbReference type="GO" id="GO:0005524">
    <property type="term" value="F:ATP binding"/>
    <property type="evidence" value="ECO:0007669"/>
    <property type="project" value="UniProtKB-KW"/>
</dbReference>
<evidence type="ECO:0000256" key="5">
    <source>
        <dbReference type="ARBA" id="ARBA00022967"/>
    </source>
</evidence>
<keyword evidence="2 7" id="KW-1003">Cell membrane</keyword>
<dbReference type="InterPro" id="IPR008995">
    <property type="entry name" value="Mo/tungstate-bd_C_term_dom"/>
</dbReference>
<organism evidence="9 10">
    <name type="scientific">Salinisphaera hydrothermalis (strain C41B8)</name>
    <dbReference type="NCBI Taxonomy" id="1304275"/>
    <lineage>
        <taxon>Bacteria</taxon>
        <taxon>Pseudomonadati</taxon>
        <taxon>Pseudomonadota</taxon>
        <taxon>Gammaproteobacteria</taxon>
        <taxon>Salinisphaerales</taxon>
        <taxon>Salinisphaeraceae</taxon>
        <taxon>Salinisphaera</taxon>
    </lineage>
</organism>
<dbReference type="PANTHER" id="PTHR42781:SF4">
    <property type="entry name" value="SPERMIDINE_PUTRESCINE IMPORT ATP-BINDING PROTEIN POTA"/>
    <property type="match status" value="1"/>
</dbReference>
<dbReference type="InterPro" id="IPR013611">
    <property type="entry name" value="Transp-assoc_OB_typ2"/>
</dbReference>
<dbReference type="NCBIfam" id="TIGR01187">
    <property type="entry name" value="potA"/>
    <property type="match status" value="1"/>
</dbReference>
<sequence>MAAEPTTQHQDQASGRSGSSIELHGVTKQFAADSIALRGINLKISGGEFFTLLGPSGCGKTTLLRIIAGLENASDGEVEIGGASVTDVPAHKRNVNTVFQSYALFNHLDVRENIGFGLKMRGMDKAEISKRVTETAEFIKIGNLLGRRVDQLSGGQRQRVALARALVNEPDVLLLDEPLSALDAGLRSELQLELSRIQRRLGMTFIFVTHDQQEAMVMSDRVAVLNDGRIQQVGPPQQLYEHPENLFVARFMGHQNLYEVRQQDESGLDTCFGRLVGEFERGTHVLIRPETMTVVREDDVNAGPNVFAAVVRERVYRGHVAEYTLDLGNDTEIVATCNNVGEPMFDVGTRVAVKVQTSGVVTFHA</sequence>
<reference evidence="9 10" key="1">
    <citation type="submission" date="2013-03" db="EMBL/GenBank/DDBJ databases">
        <title>Salinisphaera hydrothermalis C41B8 Genome Sequencing.</title>
        <authorList>
            <person name="Li C."/>
            <person name="Lai Q."/>
            <person name="Shao Z."/>
        </authorList>
    </citation>
    <scope>NUCLEOTIDE SEQUENCE [LARGE SCALE GENOMIC DNA]</scope>
    <source>
        <strain evidence="9 10">C41B8</strain>
    </source>
</reference>
<comment type="similarity">
    <text evidence="7">Belongs to the ABC transporter superfamily. Spermidine/putrescine importer (TC 3.A.1.11.1) family.</text>
</comment>
<dbReference type="EMBL" id="APNK01000009">
    <property type="protein sequence ID" value="KEZ77770.1"/>
    <property type="molecule type" value="Genomic_DNA"/>
</dbReference>
<name>A0A084IM36_SALHC</name>
<comment type="caution">
    <text evidence="9">The sequence shown here is derived from an EMBL/GenBank/DDBJ whole genome shotgun (WGS) entry which is preliminary data.</text>
</comment>
<dbReference type="Gene3D" id="3.40.50.300">
    <property type="entry name" value="P-loop containing nucleotide triphosphate hydrolases"/>
    <property type="match status" value="1"/>
</dbReference>
<dbReference type="GO" id="GO:0043190">
    <property type="term" value="C:ATP-binding cassette (ABC) transporter complex"/>
    <property type="evidence" value="ECO:0007669"/>
    <property type="project" value="InterPro"/>
</dbReference>
<dbReference type="Pfam" id="PF08402">
    <property type="entry name" value="TOBE_2"/>
    <property type="match status" value="1"/>
</dbReference>
<dbReference type="STRING" id="1304275.C41B8_08140"/>
<keyword evidence="4 7" id="KW-0067">ATP-binding</keyword>
<evidence type="ECO:0000256" key="2">
    <source>
        <dbReference type="ARBA" id="ARBA00022475"/>
    </source>
</evidence>
<dbReference type="InterPro" id="IPR017871">
    <property type="entry name" value="ABC_transporter-like_CS"/>
</dbReference>
<dbReference type="SUPFAM" id="SSF52540">
    <property type="entry name" value="P-loop containing nucleoside triphosphate hydrolases"/>
    <property type="match status" value="1"/>
</dbReference>
<dbReference type="EC" id="7.6.2.11" evidence="7"/>
<dbReference type="InterPro" id="IPR027417">
    <property type="entry name" value="P-loop_NTPase"/>
</dbReference>
<dbReference type="InterPro" id="IPR003439">
    <property type="entry name" value="ABC_transporter-like_ATP-bd"/>
</dbReference>
<keyword evidence="10" id="KW-1185">Reference proteome</keyword>
<dbReference type="SMART" id="SM00382">
    <property type="entry name" value="AAA"/>
    <property type="match status" value="1"/>
</dbReference>
<keyword evidence="6 7" id="KW-0472">Membrane</keyword>
<evidence type="ECO:0000256" key="1">
    <source>
        <dbReference type="ARBA" id="ARBA00022448"/>
    </source>
</evidence>
<dbReference type="Proteomes" id="UP000028302">
    <property type="component" value="Unassembled WGS sequence"/>
</dbReference>
<evidence type="ECO:0000313" key="9">
    <source>
        <dbReference type="EMBL" id="KEZ77770.1"/>
    </source>
</evidence>
<evidence type="ECO:0000256" key="6">
    <source>
        <dbReference type="ARBA" id="ARBA00023136"/>
    </source>
</evidence>
<dbReference type="GO" id="GO:0016887">
    <property type="term" value="F:ATP hydrolysis activity"/>
    <property type="evidence" value="ECO:0007669"/>
    <property type="project" value="InterPro"/>
</dbReference>
<keyword evidence="1 7" id="KW-0813">Transport</keyword>
<dbReference type="PROSITE" id="PS50893">
    <property type="entry name" value="ABC_TRANSPORTER_2"/>
    <property type="match status" value="1"/>
</dbReference>
<dbReference type="Pfam" id="PF00005">
    <property type="entry name" value="ABC_tran"/>
    <property type="match status" value="1"/>
</dbReference>
<evidence type="ECO:0000256" key="3">
    <source>
        <dbReference type="ARBA" id="ARBA00022741"/>
    </source>
</evidence>
<dbReference type="eggNOG" id="COG3842">
    <property type="taxonomic scope" value="Bacteria"/>
</dbReference>
<evidence type="ECO:0000256" key="4">
    <source>
        <dbReference type="ARBA" id="ARBA00022840"/>
    </source>
</evidence>
<comment type="subunit">
    <text evidence="7">The complex is composed of two ATP-binding proteins (PotA), two transmembrane proteins (PotB and PotC) and a solute-binding protein (PotD).</text>
</comment>
<feature type="domain" description="ABC transporter" evidence="8">
    <location>
        <begin position="21"/>
        <end position="252"/>
    </location>
</feature>
<accession>A0A084IM36</accession>
<dbReference type="PROSITE" id="PS00211">
    <property type="entry name" value="ABC_TRANSPORTER_1"/>
    <property type="match status" value="1"/>
</dbReference>
<dbReference type="GO" id="GO:0015417">
    <property type="term" value="F:ABC-type polyamine transporter activity"/>
    <property type="evidence" value="ECO:0007669"/>
    <property type="project" value="UniProtKB-EC"/>
</dbReference>
<evidence type="ECO:0000256" key="7">
    <source>
        <dbReference type="RuleBase" id="RU364083"/>
    </source>
</evidence>
<comment type="function">
    <text evidence="7">Part of the ABC transporter complex PotABCD involved in spermidine/putrescine import. Responsible for energy coupling to the transport system.</text>
</comment>
<comment type="catalytic activity">
    <reaction evidence="7">
        <text>ATP + H2O + polyamine-[polyamine-binding protein]Side 1 = ADP + phosphate + polyamineSide 2 + [polyamine-binding protein]Side 1.</text>
        <dbReference type="EC" id="7.6.2.11"/>
    </reaction>
</comment>
<keyword evidence="3 7" id="KW-0547">Nucleotide-binding</keyword>
<dbReference type="PATRIC" id="fig|1304275.5.peg.1660"/>
<evidence type="ECO:0000313" key="10">
    <source>
        <dbReference type="Proteomes" id="UP000028302"/>
    </source>
</evidence>
<proteinExistence type="inferred from homology"/>
<keyword evidence="5 7" id="KW-1278">Translocase</keyword>
<dbReference type="SUPFAM" id="SSF50331">
    <property type="entry name" value="MOP-like"/>
    <property type="match status" value="1"/>
</dbReference>
<dbReference type="FunFam" id="3.40.50.300:FF:000042">
    <property type="entry name" value="Maltose/maltodextrin ABC transporter, ATP-binding protein"/>
    <property type="match status" value="1"/>
</dbReference>
<dbReference type="InterPro" id="IPR050093">
    <property type="entry name" value="ABC_SmlMolc_Importer"/>
</dbReference>
<dbReference type="InterPro" id="IPR003593">
    <property type="entry name" value="AAA+_ATPase"/>
</dbReference>
<evidence type="ECO:0000259" key="8">
    <source>
        <dbReference type="PROSITE" id="PS50893"/>
    </source>
</evidence>